<organism evidence="2 3">
    <name type="scientific">Cherax quadricarinatus</name>
    <name type="common">Australian red claw crayfish</name>
    <dbReference type="NCBI Taxonomy" id="27406"/>
    <lineage>
        <taxon>Eukaryota</taxon>
        <taxon>Metazoa</taxon>
        <taxon>Ecdysozoa</taxon>
        <taxon>Arthropoda</taxon>
        <taxon>Crustacea</taxon>
        <taxon>Multicrustacea</taxon>
        <taxon>Malacostraca</taxon>
        <taxon>Eumalacostraca</taxon>
        <taxon>Eucarida</taxon>
        <taxon>Decapoda</taxon>
        <taxon>Pleocyemata</taxon>
        <taxon>Astacidea</taxon>
        <taxon>Parastacoidea</taxon>
        <taxon>Parastacidae</taxon>
        <taxon>Cherax</taxon>
    </lineage>
</organism>
<comment type="caution">
    <text evidence="2">The sequence shown here is derived from an EMBL/GenBank/DDBJ whole genome shotgun (WGS) entry which is preliminary data.</text>
</comment>
<keyword evidence="3" id="KW-1185">Reference proteome</keyword>
<feature type="signal peptide" evidence="1">
    <location>
        <begin position="1"/>
        <end position="19"/>
    </location>
</feature>
<evidence type="ECO:0000313" key="3">
    <source>
        <dbReference type="Proteomes" id="UP001445076"/>
    </source>
</evidence>
<name>A0AAW0X4G1_CHEQU</name>
<reference evidence="2 3" key="1">
    <citation type="journal article" date="2024" name="BMC Genomics">
        <title>Genome assembly of redclaw crayfish (Cherax quadricarinatus) provides insights into its immune adaptation and hypoxia tolerance.</title>
        <authorList>
            <person name="Liu Z."/>
            <person name="Zheng J."/>
            <person name="Li H."/>
            <person name="Fang K."/>
            <person name="Wang S."/>
            <person name="He J."/>
            <person name="Zhou D."/>
            <person name="Weng S."/>
            <person name="Chi M."/>
            <person name="Gu Z."/>
            <person name="He J."/>
            <person name="Li F."/>
            <person name="Wang M."/>
        </authorList>
    </citation>
    <scope>NUCLEOTIDE SEQUENCE [LARGE SCALE GENOMIC DNA]</scope>
    <source>
        <strain evidence="2">ZL_2023a</strain>
    </source>
</reference>
<sequence length="188" mass="21519">MLFHVLLMVAACEIHLLQATSKHISTYEWVPMPNNSACIPVDTYAPWPYVRQSLNELFRMNIMPSYGAPPLPVRMCLHNLAPCNANDYCGMKNETEREVNMCVITNTTHPKVNQKQLVLKYLEHSSCECLNFENYNNKVVKDFYTTPTITNAEIHDGCEMPEENHSSSVQQVYLSTMLFTFFLGVLCT</sequence>
<protein>
    <submittedName>
        <fullName evidence="2">Uncharacterized protein</fullName>
    </submittedName>
</protein>
<evidence type="ECO:0000313" key="2">
    <source>
        <dbReference type="EMBL" id="KAK8738005.1"/>
    </source>
</evidence>
<dbReference type="EMBL" id="JARKIK010000041">
    <property type="protein sequence ID" value="KAK8738005.1"/>
    <property type="molecule type" value="Genomic_DNA"/>
</dbReference>
<feature type="chain" id="PRO_5043519573" evidence="1">
    <location>
        <begin position="20"/>
        <end position="188"/>
    </location>
</feature>
<dbReference type="AlphaFoldDB" id="A0AAW0X4G1"/>
<proteinExistence type="predicted"/>
<evidence type="ECO:0000256" key="1">
    <source>
        <dbReference type="SAM" id="SignalP"/>
    </source>
</evidence>
<dbReference type="Proteomes" id="UP001445076">
    <property type="component" value="Unassembled WGS sequence"/>
</dbReference>
<accession>A0AAW0X4G1</accession>
<keyword evidence="1" id="KW-0732">Signal</keyword>
<gene>
    <name evidence="2" type="ORF">OTU49_004341</name>
</gene>